<comment type="caution">
    <text evidence="1">The sequence shown here is derived from an EMBL/GenBank/DDBJ whole genome shotgun (WGS) entry which is preliminary data.</text>
</comment>
<dbReference type="AlphaFoldDB" id="A0AAD7I7S6"/>
<evidence type="ECO:0000313" key="1">
    <source>
        <dbReference type="EMBL" id="KAJ7736989.1"/>
    </source>
</evidence>
<protein>
    <submittedName>
        <fullName evidence="1">Uncharacterized protein</fullName>
    </submittedName>
</protein>
<proteinExistence type="predicted"/>
<name>A0AAD7I7S6_9AGAR</name>
<evidence type="ECO:0000313" key="2">
    <source>
        <dbReference type="Proteomes" id="UP001215280"/>
    </source>
</evidence>
<dbReference type="EMBL" id="JARJLG010000146">
    <property type="protein sequence ID" value="KAJ7736989.1"/>
    <property type="molecule type" value="Genomic_DNA"/>
</dbReference>
<accession>A0AAD7I7S6</accession>
<keyword evidence="2" id="KW-1185">Reference proteome</keyword>
<organism evidence="1 2">
    <name type="scientific">Mycena maculata</name>
    <dbReference type="NCBI Taxonomy" id="230809"/>
    <lineage>
        <taxon>Eukaryota</taxon>
        <taxon>Fungi</taxon>
        <taxon>Dikarya</taxon>
        <taxon>Basidiomycota</taxon>
        <taxon>Agaricomycotina</taxon>
        <taxon>Agaricomycetes</taxon>
        <taxon>Agaricomycetidae</taxon>
        <taxon>Agaricales</taxon>
        <taxon>Marasmiineae</taxon>
        <taxon>Mycenaceae</taxon>
        <taxon>Mycena</taxon>
    </lineage>
</organism>
<reference evidence="1" key="1">
    <citation type="submission" date="2023-03" db="EMBL/GenBank/DDBJ databases">
        <title>Massive genome expansion in bonnet fungi (Mycena s.s.) driven by repeated elements and novel gene families across ecological guilds.</title>
        <authorList>
            <consortium name="Lawrence Berkeley National Laboratory"/>
            <person name="Harder C.B."/>
            <person name="Miyauchi S."/>
            <person name="Viragh M."/>
            <person name="Kuo A."/>
            <person name="Thoen E."/>
            <person name="Andreopoulos B."/>
            <person name="Lu D."/>
            <person name="Skrede I."/>
            <person name="Drula E."/>
            <person name="Henrissat B."/>
            <person name="Morin E."/>
            <person name="Kohler A."/>
            <person name="Barry K."/>
            <person name="LaButti K."/>
            <person name="Morin E."/>
            <person name="Salamov A."/>
            <person name="Lipzen A."/>
            <person name="Mereny Z."/>
            <person name="Hegedus B."/>
            <person name="Baldrian P."/>
            <person name="Stursova M."/>
            <person name="Weitz H."/>
            <person name="Taylor A."/>
            <person name="Grigoriev I.V."/>
            <person name="Nagy L.G."/>
            <person name="Martin F."/>
            <person name="Kauserud H."/>
        </authorList>
    </citation>
    <scope>NUCLEOTIDE SEQUENCE</scope>
    <source>
        <strain evidence="1">CBHHK188m</strain>
    </source>
</reference>
<dbReference type="Proteomes" id="UP001215280">
    <property type="component" value="Unassembled WGS sequence"/>
</dbReference>
<gene>
    <name evidence="1" type="ORF">DFH07DRAFT_779524</name>
</gene>
<sequence length="361" mass="41169">MIYNVIPATYLLSAQEASDSLAEHTINSTCSKGTFHIGPLTSHSIRISSTRRPSHFGGNEMYKVHLCVTKAYYRHYIHQNWWFGGCSRCHCYAGHQVVCKEFSSSQTCLLLPIKPYASRNQWTCLRPGGMPQLVIERADVWDINNLIWKVPFEHVLLMMPVGRPRLKPEVKAQHVQESRKRYEDQQVSNLNADKRREAARLRMQRKRAAIAASDFHTRRKYREKVAVNSEIYRARKRQVEVEQNRAAAAVKQKKRGLELNELRKKHPAVPRKAPSPAIVAPTAGKTQHLHTPWLPSPAMPLPAPVWPVRILCAPRCPHCFAEECIGCACMCEASPEWIEHEGGHFFPTCEFCEGEDCPGLM</sequence>